<dbReference type="NCBIfam" id="TIGR00225">
    <property type="entry name" value="prc"/>
    <property type="match status" value="1"/>
</dbReference>
<dbReference type="GO" id="GO:0004175">
    <property type="term" value="F:endopeptidase activity"/>
    <property type="evidence" value="ECO:0007669"/>
    <property type="project" value="TreeGrafter"/>
</dbReference>
<dbReference type="SUPFAM" id="SSF52096">
    <property type="entry name" value="ClpP/crotonase"/>
    <property type="match status" value="1"/>
</dbReference>
<dbReference type="EMBL" id="MGER01000026">
    <property type="protein sequence ID" value="OGL88536.1"/>
    <property type="molecule type" value="Genomic_DNA"/>
</dbReference>
<keyword evidence="2 5" id="KW-0645">Protease</keyword>
<reference evidence="8 9" key="1">
    <citation type="journal article" date="2016" name="Nat. Commun.">
        <title>Thousands of microbial genomes shed light on interconnected biogeochemical processes in an aquifer system.</title>
        <authorList>
            <person name="Anantharaman K."/>
            <person name="Brown C.T."/>
            <person name="Hug L.A."/>
            <person name="Sharon I."/>
            <person name="Castelle C.J."/>
            <person name="Probst A.J."/>
            <person name="Thomas B.C."/>
            <person name="Singh A."/>
            <person name="Wilkins M.J."/>
            <person name="Karaoz U."/>
            <person name="Brodie E.L."/>
            <person name="Williams K.H."/>
            <person name="Hubbard S.S."/>
            <person name="Banfield J.F."/>
        </authorList>
    </citation>
    <scope>NUCLEOTIDE SEQUENCE [LARGE SCALE GENOMIC DNA]</scope>
</reference>
<dbReference type="Gene3D" id="3.90.226.10">
    <property type="entry name" value="2-enoyl-CoA Hydratase, Chain A, domain 1"/>
    <property type="match status" value="1"/>
</dbReference>
<sequence>MQENNQSLGQNKKRGWVRQALLTLLCIGAILSAYVGGFTLGREEGQKGAFQTGGEGGKVINKDARSSASLLQNADFNLYWDVWKWIQGNFIDNPIDEKKLFYGSLAGMVASLDDPYSAFMEPKLAQEFSEELQGKFQGIGAEIGIRDKKLTVIAPLPETPAEGAGLKSGDWIIEIDGTDTTGMMLDDAVNRIRGEKGTQVKLLIMRENFKEPKIFTITRDDIKIVSVRSEVKEGGIGYMQISHFNADTGERFRNAIESLLAQNVKGLVLDLRNDPGGYLSMAVEIASYWVDAESSVVLERSGDTLVEEYRAVRNQALKGMPTAVLINRGSASASEIVAGALQDYALATLIGQQSFGKGSIQ</sequence>
<keyword evidence="6" id="KW-1133">Transmembrane helix</keyword>
<comment type="similarity">
    <text evidence="1 5">Belongs to the peptidase S41A family.</text>
</comment>
<dbReference type="GO" id="GO:0006508">
    <property type="term" value="P:proteolysis"/>
    <property type="evidence" value="ECO:0007669"/>
    <property type="project" value="UniProtKB-KW"/>
</dbReference>
<dbReference type="PANTHER" id="PTHR32060">
    <property type="entry name" value="TAIL-SPECIFIC PROTEASE"/>
    <property type="match status" value="1"/>
</dbReference>
<evidence type="ECO:0000256" key="2">
    <source>
        <dbReference type="ARBA" id="ARBA00022670"/>
    </source>
</evidence>
<dbReference type="InterPro" id="IPR004447">
    <property type="entry name" value="Peptidase_S41A"/>
</dbReference>
<dbReference type="Pfam" id="PF22694">
    <property type="entry name" value="CtpB_N-like"/>
    <property type="match status" value="1"/>
</dbReference>
<dbReference type="FunFam" id="2.30.42.10:FF:000063">
    <property type="entry name" value="Peptidase, S41 family"/>
    <property type="match status" value="1"/>
</dbReference>
<feature type="domain" description="PDZ" evidence="7">
    <location>
        <begin position="125"/>
        <end position="193"/>
    </location>
</feature>
<dbReference type="Pfam" id="PF00595">
    <property type="entry name" value="PDZ"/>
    <property type="match status" value="1"/>
</dbReference>
<dbReference type="GO" id="GO:0007165">
    <property type="term" value="P:signal transduction"/>
    <property type="evidence" value="ECO:0007669"/>
    <property type="project" value="TreeGrafter"/>
</dbReference>
<comment type="caution">
    <text evidence="8">The sequence shown here is derived from an EMBL/GenBank/DDBJ whole genome shotgun (WGS) entry which is preliminary data.</text>
</comment>
<evidence type="ECO:0000256" key="5">
    <source>
        <dbReference type="RuleBase" id="RU004404"/>
    </source>
</evidence>
<dbReference type="Pfam" id="PF03572">
    <property type="entry name" value="Peptidase_S41"/>
    <property type="match status" value="1"/>
</dbReference>
<feature type="non-terminal residue" evidence="8">
    <location>
        <position position="361"/>
    </location>
</feature>
<dbReference type="Gene3D" id="2.30.42.10">
    <property type="match status" value="1"/>
</dbReference>
<dbReference type="SUPFAM" id="SSF50156">
    <property type="entry name" value="PDZ domain-like"/>
    <property type="match status" value="1"/>
</dbReference>
<evidence type="ECO:0000256" key="4">
    <source>
        <dbReference type="ARBA" id="ARBA00022825"/>
    </source>
</evidence>
<gene>
    <name evidence="8" type="ORF">A3I42_02995</name>
</gene>
<proteinExistence type="inferred from homology"/>
<dbReference type="SMART" id="SM00228">
    <property type="entry name" value="PDZ"/>
    <property type="match status" value="1"/>
</dbReference>
<dbReference type="InterPro" id="IPR001478">
    <property type="entry name" value="PDZ"/>
</dbReference>
<dbReference type="GO" id="GO:0030288">
    <property type="term" value="C:outer membrane-bounded periplasmic space"/>
    <property type="evidence" value="ECO:0007669"/>
    <property type="project" value="TreeGrafter"/>
</dbReference>
<keyword evidence="3 5" id="KW-0378">Hydrolase</keyword>
<accession>A0A1F7VDD5</accession>
<dbReference type="InterPro" id="IPR029045">
    <property type="entry name" value="ClpP/crotonase-like_dom_sf"/>
</dbReference>
<keyword evidence="4 5" id="KW-0720">Serine protease</keyword>
<evidence type="ECO:0000313" key="8">
    <source>
        <dbReference type="EMBL" id="OGL88536.1"/>
    </source>
</evidence>
<dbReference type="InterPro" id="IPR005151">
    <property type="entry name" value="Tail-specific_protease"/>
</dbReference>
<feature type="transmembrane region" description="Helical" evidence="6">
    <location>
        <begin position="21"/>
        <end position="41"/>
    </location>
</feature>
<evidence type="ECO:0000256" key="1">
    <source>
        <dbReference type="ARBA" id="ARBA00009179"/>
    </source>
</evidence>
<keyword evidence="6" id="KW-0472">Membrane</keyword>
<dbReference type="Gene3D" id="3.30.750.44">
    <property type="match status" value="1"/>
</dbReference>
<dbReference type="Proteomes" id="UP000178264">
    <property type="component" value="Unassembled WGS sequence"/>
</dbReference>
<dbReference type="PROSITE" id="PS50106">
    <property type="entry name" value="PDZ"/>
    <property type="match status" value="1"/>
</dbReference>
<dbReference type="SMART" id="SM00245">
    <property type="entry name" value="TSPc"/>
    <property type="match status" value="1"/>
</dbReference>
<evidence type="ECO:0000256" key="6">
    <source>
        <dbReference type="SAM" id="Phobius"/>
    </source>
</evidence>
<dbReference type="AlphaFoldDB" id="A0A1F7VDD5"/>
<name>A0A1F7VDD5_9BACT</name>
<dbReference type="PANTHER" id="PTHR32060:SF30">
    <property type="entry name" value="CARBOXY-TERMINAL PROCESSING PROTEASE CTPA"/>
    <property type="match status" value="1"/>
</dbReference>
<keyword evidence="6" id="KW-0812">Transmembrane</keyword>
<protein>
    <recommendedName>
        <fullName evidence="7">PDZ domain-containing protein</fullName>
    </recommendedName>
</protein>
<dbReference type="InterPro" id="IPR036034">
    <property type="entry name" value="PDZ_sf"/>
</dbReference>
<evidence type="ECO:0000259" key="7">
    <source>
        <dbReference type="PROSITE" id="PS50106"/>
    </source>
</evidence>
<evidence type="ECO:0000313" key="9">
    <source>
        <dbReference type="Proteomes" id="UP000178264"/>
    </source>
</evidence>
<dbReference type="InterPro" id="IPR055210">
    <property type="entry name" value="CtpA/B_N"/>
</dbReference>
<dbReference type="CDD" id="cd07560">
    <property type="entry name" value="Peptidase_S41_CPP"/>
    <property type="match status" value="1"/>
</dbReference>
<dbReference type="CDD" id="cd06782">
    <property type="entry name" value="cpPDZ_CPP-like"/>
    <property type="match status" value="1"/>
</dbReference>
<organism evidence="8 9">
    <name type="scientific">Candidatus Uhrbacteria bacterium RIFCSPLOWO2_02_FULL_49_11</name>
    <dbReference type="NCBI Taxonomy" id="1802409"/>
    <lineage>
        <taxon>Bacteria</taxon>
        <taxon>Candidatus Uhriibacteriota</taxon>
    </lineage>
</organism>
<dbReference type="GO" id="GO:0008236">
    <property type="term" value="F:serine-type peptidase activity"/>
    <property type="evidence" value="ECO:0007669"/>
    <property type="project" value="UniProtKB-KW"/>
</dbReference>
<evidence type="ECO:0000256" key="3">
    <source>
        <dbReference type="ARBA" id="ARBA00022801"/>
    </source>
</evidence>